<evidence type="ECO:0000313" key="2">
    <source>
        <dbReference type="Proteomes" id="UP000790377"/>
    </source>
</evidence>
<sequence>MLALPQSRPSVVTLQNKSFSPSISSLSASAEKGIPVSSRDVLPTPPTSTATIRARDRRAEPAPTTFQRAREWISLYRIFFTVILTVNTVGAGFTLARKWTDGEEYAATFALCNIMAGILARNEVFLRALYTVLLFLFKRWPPYIFRSAIANFLLHFGGLHSGFAASGTLWLIVATIQFFRQGPTEINPVILAFCILASVLLLTVCASAYPALRNSHHNVFENTHRLVGWFGLAVLWVLVCIADSWDASLQRFVGTMLISRPDIYLAIALTVCIALPWTTLRKVEVEARVLSSSVVHLRFKAGYRPGLFGRVSRHPLRENHAFGIASTSPSSGEHSMYIVGQGDFTRGLIADPPTYLWTRSFKFVGLPYMASFYRSGVYVVTGSAIGVALSVFLQLDPGSKWHLLWICGNVHETYGSTAIKDLKASFDDETTYNETVTIWDTRKQGRPDLIELVSAQVEHQQAEVVFVTSNPKGTADTIRACAKRGIPCLGPVWDS</sequence>
<name>A0ACB8A741_9AGAM</name>
<gene>
    <name evidence="1" type="ORF">BJ138DRAFT_302359</name>
</gene>
<dbReference type="Proteomes" id="UP000790377">
    <property type="component" value="Unassembled WGS sequence"/>
</dbReference>
<dbReference type="EMBL" id="MU267790">
    <property type="protein sequence ID" value="KAH7908903.1"/>
    <property type="molecule type" value="Genomic_DNA"/>
</dbReference>
<comment type="caution">
    <text evidence="1">The sequence shown here is derived from an EMBL/GenBank/DDBJ whole genome shotgun (WGS) entry which is preliminary data.</text>
</comment>
<proteinExistence type="predicted"/>
<protein>
    <submittedName>
        <fullName evidence="1">Uncharacterized protein</fullName>
    </submittedName>
</protein>
<keyword evidence="2" id="KW-1185">Reference proteome</keyword>
<evidence type="ECO:0000313" key="1">
    <source>
        <dbReference type="EMBL" id="KAH7908903.1"/>
    </source>
</evidence>
<organism evidence="1 2">
    <name type="scientific">Hygrophoropsis aurantiaca</name>
    <dbReference type="NCBI Taxonomy" id="72124"/>
    <lineage>
        <taxon>Eukaryota</taxon>
        <taxon>Fungi</taxon>
        <taxon>Dikarya</taxon>
        <taxon>Basidiomycota</taxon>
        <taxon>Agaricomycotina</taxon>
        <taxon>Agaricomycetes</taxon>
        <taxon>Agaricomycetidae</taxon>
        <taxon>Boletales</taxon>
        <taxon>Coniophorineae</taxon>
        <taxon>Hygrophoropsidaceae</taxon>
        <taxon>Hygrophoropsis</taxon>
    </lineage>
</organism>
<reference evidence="1" key="1">
    <citation type="journal article" date="2021" name="New Phytol.">
        <title>Evolutionary innovations through gain and loss of genes in the ectomycorrhizal Boletales.</title>
        <authorList>
            <person name="Wu G."/>
            <person name="Miyauchi S."/>
            <person name="Morin E."/>
            <person name="Kuo A."/>
            <person name="Drula E."/>
            <person name="Varga T."/>
            <person name="Kohler A."/>
            <person name="Feng B."/>
            <person name="Cao Y."/>
            <person name="Lipzen A."/>
            <person name="Daum C."/>
            <person name="Hundley H."/>
            <person name="Pangilinan J."/>
            <person name="Johnson J."/>
            <person name="Barry K."/>
            <person name="LaButti K."/>
            <person name="Ng V."/>
            <person name="Ahrendt S."/>
            <person name="Min B."/>
            <person name="Choi I.G."/>
            <person name="Park H."/>
            <person name="Plett J.M."/>
            <person name="Magnuson J."/>
            <person name="Spatafora J.W."/>
            <person name="Nagy L.G."/>
            <person name="Henrissat B."/>
            <person name="Grigoriev I.V."/>
            <person name="Yang Z.L."/>
            <person name="Xu J."/>
            <person name="Martin F.M."/>
        </authorList>
    </citation>
    <scope>NUCLEOTIDE SEQUENCE</scope>
    <source>
        <strain evidence="1">ATCC 28755</strain>
    </source>
</reference>
<accession>A0ACB8A741</accession>